<accession>D1AVK9</accession>
<evidence type="ECO:0000256" key="3">
    <source>
        <dbReference type="ARBA" id="ARBA00022490"/>
    </source>
</evidence>
<dbReference type="HOGENOM" id="CLU_072531_2_0_0"/>
<keyword evidence="3" id="KW-0963">Cytoplasm</keyword>
<dbReference type="PANTHER" id="PTHR36203:SF1">
    <property type="entry name" value="ASCORBATE-SPECIFIC PTS SYSTEM EIIA COMPONENT"/>
    <property type="match status" value="1"/>
</dbReference>
<keyword evidence="5" id="KW-0808">Transferase</keyword>
<evidence type="ECO:0000313" key="13">
    <source>
        <dbReference type="Proteomes" id="UP000002072"/>
    </source>
</evidence>
<keyword evidence="7" id="KW-0418">Kinase</keyword>
<evidence type="ECO:0000256" key="7">
    <source>
        <dbReference type="ARBA" id="ARBA00022777"/>
    </source>
</evidence>
<keyword evidence="6" id="KW-0598">Phosphotransferase system</keyword>
<protein>
    <recommendedName>
        <fullName evidence="9">Ascorbate-specific PTS system EIIA component</fullName>
    </recommendedName>
    <alternativeName>
        <fullName evidence="10">Ascorbate-specific phosphotransferase enzyme IIA component</fullName>
    </alternativeName>
</protein>
<dbReference type="GeneID" id="29672898"/>
<dbReference type="InterPro" id="IPR016152">
    <property type="entry name" value="PTrfase/Anion_transptr"/>
</dbReference>
<keyword evidence="2" id="KW-0813">Transport</keyword>
<comment type="subcellular location">
    <subcellularLocation>
        <location evidence="1">Cytoplasm</location>
    </subcellularLocation>
</comment>
<dbReference type="AlphaFoldDB" id="D1AVK9"/>
<sequence>MNIVDSLKDNKSIQLGKNVSNWQEAIELLFEPLLKNGSVKPEYPKAIIDRTNEIGPFYIIGPGIAMPHERGEMGAIKNAFTFLTLNDAIEFPTGEMIDILIGFSATDSETHIAEVIPQIVTLFDDEESFDRIRDKKTPEELLAYIEEIIK</sequence>
<dbReference type="Pfam" id="PF00359">
    <property type="entry name" value="PTS_EIIA_2"/>
    <property type="match status" value="1"/>
</dbReference>
<dbReference type="Gene3D" id="3.40.930.10">
    <property type="entry name" value="Mannitol-specific EII, Chain A"/>
    <property type="match status" value="1"/>
</dbReference>
<gene>
    <name evidence="12" type="ordered locus">Smon_1321</name>
</gene>
<evidence type="ECO:0000256" key="8">
    <source>
        <dbReference type="ARBA" id="ARBA00037387"/>
    </source>
</evidence>
<dbReference type="EMBL" id="CP001779">
    <property type="protein sequence ID" value="ACZ01769.1"/>
    <property type="molecule type" value="Genomic_DNA"/>
</dbReference>
<evidence type="ECO:0000256" key="1">
    <source>
        <dbReference type="ARBA" id="ARBA00004496"/>
    </source>
</evidence>
<evidence type="ECO:0000259" key="11">
    <source>
        <dbReference type="PROSITE" id="PS51094"/>
    </source>
</evidence>
<reference evidence="12 13" key="1">
    <citation type="journal article" date="2009" name="Stand. Genomic Sci.">
        <title>Complete genome sequence of Streptobacillus moniliformis type strain (9901T).</title>
        <authorList>
            <person name="Nolan M."/>
            <person name="Gronow S."/>
            <person name="Lapidus A."/>
            <person name="Ivanova N."/>
            <person name="Copeland A."/>
            <person name="Lucas S."/>
            <person name="Del Rio T.G."/>
            <person name="Chen F."/>
            <person name="Tice H."/>
            <person name="Pitluck S."/>
            <person name="Cheng J.F."/>
            <person name="Sims D."/>
            <person name="Meincke L."/>
            <person name="Bruce D."/>
            <person name="Goodwin L."/>
            <person name="Brettin T."/>
            <person name="Han C."/>
            <person name="Detter J.C."/>
            <person name="Ovchinikova G."/>
            <person name="Pati A."/>
            <person name="Mavromatis K."/>
            <person name="Mikhailova N."/>
            <person name="Chen A."/>
            <person name="Palaniappan K."/>
            <person name="Land M."/>
            <person name="Hauser L."/>
            <person name="Chang Y.J."/>
            <person name="Jeffries C.D."/>
            <person name="Rohde M."/>
            <person name="Sproer C."/>
            <person name="Goker M."/>
            <person name="Bristow J."/>
            <person name="Eisen J.A."/>
            <person name="Markowitz V."/>
            <person name="Hugenholtz P."/>
            <person name="Kyrpides N.C."/>
            <person name="Klenk H.P."/>
            <person name="Chain P."/>
        </authorList>
    </citation>
    <scope>NUCLEOTIDE SEQUENCE [LARGE SCALE GENOMIC DNA]</scope>
    <source>
        <strain evidence="13">ATCC 14647 / DSM 12112 / NCTC 10651 / 9901</strain>
    </source>
</reference>
<dbReference type="eggNOG" id="COG1762">
    <property type="taxonomic scope" value="Bacteria"/>
</dbReference>
<dbReference type="RefSeq" id="WP_012859315.1">
    <property type="nucleotide sequence ID" value="NC_013515.1"/>
</dbReference>
<dbReference type="PANTHER" id="PTHR36203">
    <property type="entry name" value="ASCORBATE-SPECIFIC PTS SYSTEM EIIA COMPONENT"/>
    <property type="match status" value="1"/>
</dbReference>
<organism evidence="12 13">
    <name type="scientific">Streptobacillus moniliformis (strain ATCC 14647 / DSM 12112 / NCTC 10651 / 9901)</name>
    <dbReference type="NCBI Taxonomy" id="519441"/>
    <lineage>
        <taxon>Bacteria</taxon>
        <taxon>Fusobacteriati</taxon>
        <taxon>Fusobacteriota</taxon>
        <taxon>Fusobacteriia</taxon>
        <taxon>Fusobacteriales</taxon>
        <taxon>Leptotrichiaceae</taxon>
        <taxon>Streptobacillus</taxon>
    </lineage>
</organism>
<dbReference type="GO" id="GO:0016301">
    <property type="term" value="F:kinase activity"/>
    <property type="evidence" value="ECO:0007669"/>
    <property type="project" value="UniProtKB-KW"/>
</dbReference>
<dbReference type="CDD" id="cd00211">
    <property type="entry name" value="PTS_IIA_fru"/>
    <property type="match status" value="1"/>
</dbReference>
<comment type="function">
    <text evidence="8">The phosphoenolpyruvate-dependent sugar phosphotransferase system (sugar PTS), a major carbohydrate active transport system, catalyzes the phosphorylation of incoming sugar substrates concomitantly with their translocation across the cell membrane. The enzyme II UlaABC PTS system is involved in ascorbate transport.</text>
</comment>
<dbReference type="Proteomes" id="UP000002072">
    <property type="component" value="Chromosome"/>
</dbReference>
<dbReference type="InterPro" id="IPR002178">
    <property type="entry name" value="PTS_EIIA_type-2_dom"/>
</dbReference>
<feature type="domain" description="PTS EIIA type-2" evidence="11">
    <location>
        <begin position="6"/>
        <end position="148"/>
    </location>
</feature>
<evidence type="ECO:0000256" key="4">
    <source>
        <dbReference type="ARBA" id="ARBA00022553"/>
    </source>
</evidence>
<dbReference type="GO" id="GO:0005737">
    <property type="term" value="C:cytoplasm"/>
    <property type="evidence" value="ECO:0007669"/>
    <property type="project" value="UniProtKB-SubCell"/>
</dbReference>
<evidence type="ECO:0000256" key="9">
    <source>
        <dbReference type="ARBA" id="ARBA00041175"/>
    </source>
</evidence>
<dbReference type="KEGG" id="smf:Smon_1321"/>
<evidence type="ECO:0000256" key="6">
    <source>
        <dbReference type="ARBA" id="ARBA00022683"/>
    </source>
</evidence>
<proteinExistence type="predicted"/>
<dbReference type="InterPro" id="IPR051351">
    <property type="entry name" value="Ascorbate-PTS_EIIA_comp"/>
</dbReference>
<dbReference type="SUPFAM" id="SSF55804">
    <property type="entry name" value="Phoshotransferase/anion transport protein"/>
    <property type="match status" value="1"/>
</dbReference>
<name>D1AVK9_STRM9</name>
<evidence type="ECO:0000256" key="10">
    <source>
        <dbReference type="ARBA" id="ARBA00042072"/>
    </source>
</evidence>
<dbReference type="OrthoDB" id="369398at2"/>
<dbReference type="GO" id="GO:0009401">
    <property type="term" value="P:phosphoenolpyruvate-dependent sugar phosphotransferase system"/>
    <property type="evidence" value="ECO:0007669"/>
    <property type="project" value="UniProtKB-KW"/>
</dbReference>
<keyword evidence="13" id="KW-1185">Reference proteome</keyword>
<evidence type="ECO:0000256" key="2">
    <source>
        <dbReference type="ARBA" id="ARBA00022448"/>
    </source>
</evidence>
<evidence type="ECO:0000313" key="12">
    <source>
        <dbReference type="EMBL" id="ACZ01769.1"/>
    </source>
</evidence>
<dbReference type="STRING" id="519441.Smon_1321"/>
<dbReference type="PROSITE" id="PS51094">
    <property type="entry name" value="PTS_EIIA_TYPE_2"/>
    <property type="match status" value="1"/>
</dbReference>
<evidence type="ECO:0000256" key="5">
    <source>
        <dbReference type="ARBA" id="ARBA00022679"/>
    </source>
</evidence>
<keyword evidence="4" id="KW-0597">Phosphoprotein</keyword>